<dbReference type="AlphaFoldDB" id="A0A9W9KCW9"/>
<sequence>MDPLWLWIVALLGLPLASAGKSGDAVPRSYIVEFSGPEVSIAEFVSTLGHNGLPVTLKYDL</sequence>
<keyword evidence="1" id="KW-0732">Signal</keyword>
<reference evidence="2" key="1">
    <citation type="submission" date="2022-11" db="EMBL/GenBank/DDBJ databases">
        <authorList>
            <person name="Petersen C."/>
        </authorList>
    </citation>
    <scope>NUCLEOTIDE SEQUENCE</scope>
    <source>
        <strain evidence="2">IBT 30069</strain>
    </source>
</reference>
<proteinExistence type="predicted"/>
<name>A0A9W9KCW9_9EURO</name>
<organism evidence="2 3">
    <name type="scientific">Penicillium angulare</name>
    <dbReference type="NCBI Taxonomy" id="116970"/>
    <lineage>
        <taxon>Eukaryota</taxon>
        <taxon>Fungi</taxon>
        <taxon>Dikarya</taxon>
        <taxon>Ascomycota</taxon>
        <taxon>Pezizomycotina</taxon>
        <taxon>Eurotiomycetes</taxon>
        <taxon>Eurotiomycetidae</taxon>
        <taxon>Eurotiales</taxon>
        <taxon>Aspergillaceae</taxon>
        <taxon>Penicillium</taxon>
    </lineage>
</organism>
<accession>A0A9W9KCW9</accession>
<feature type="chain" id="PRO_5040933591" evidence="1">
    <location>
        <begin position="20"/>
        <end position="61"/>
    </location>
</feature>
<gene>
    <name evidence="2" type="ORF">N7456_006464</name>
</gene>
<dbReference type="EMBL" id="JAPQKH010000004">
    <property type="protein sequence ID" value="KAJ5100412.1"/>
    <property type="molecule type" value="Genomic_DNA"/>
</dbReference>
<protein>
    <submittedName>
        <fullName evidence="2">Subtilisin-like protein</fullName>
    </submittedName>
</protein>
<evidence type="ECO:0000313" key="3">
    <source>
        <dbReference type="Proteomes" id="UP001149165"/>
    </source>
</evidence>
<keyword evidence="3" id="KW-1185">Reference proteome</keyword>
<comment type="caution">
    <text evidence="2">The sequence shown here is derived from an EMBL/GenBank/DDBJ whole genome shotgun (WGS) entry which is preliminary data.</text>
</comment>
<evidence type="ECO:0000256" key="1">
    <source>
        <dbReference type="SAM" id="SignalP"/>
    </source>
</evidence>
<evidence type="ECO:0000313" key="2">
    <source>
        <dbReference type="EMBL" id="KAJ5100412.1"/>
    </source>
</evidence>
<dbReference type="Proteomes" id="UP001149165">
    <property type="component" value="Unassembled WGS sequence"/>
</dbReference>
<feature type="signal peptide" evidence="1">
    <location>
        <begin position="1"/>
        <end position="19"/>
    </location>
</feature>
<reference evidence="2" key="2">
    <citation type="journal article" date="2023" name="IMA Fungus">
        <title>Comparative genomic study of the Penicillium genus elucidates a diverse pangenome and 15 lateral gene transfer events.</title>
        <authorList>
            <person name="Petersen C."/>
            <person name="Sorensen T."/>
            <person name="Nielsen M.R."/>
            <person name="Sondergaard T.E."/>
            <person name="Sorensen J.L."/>
            <person name="Fitzpatrick D.A."/>
            <person name="Frisvad J.C."/>
            <person name="Nielsen K.L."/>
        </authorList>
    </citation>
    <scope>NUCLEOTIDE SEQUENCE</scope>
    <source>
        <strain evidence="2">IBT 30069</strain>
    </source>
</reference>